<proteinExistence type="predicted"/>
<comment type="caution">
    <text evidence="1">The sequence shown here is derived from an EMBL/GenBank/DDBJ whole genome shotgun (WGS) entry which is preliminary data.</text>
</comment>
<evidence type="ECO:0000313" key="2">
    <source>
        <dbReference type="Proteomes" id="UP000249542"/>
    </source>
</evidence>
<accession>A0A2W7IMK9</accession>
<dbReference type="AlphaFoldDB" id="A0A2W7IMK9"/>
<sequence>MKTLILVRHGKSSWKNDLPDHERPLKKRAFKDANLVINALKLQKQYHPRVFSSSAVRALTTARLFKDAIQIPEDQFSVKKELYTFEEEDLLSFVRNCDDHIETLMLFGHNPAMTNLINDLGDEYLDNLPTTGLVILQFNTTSWKDIKAGKTLLKLFPKTFR</sequence>
<dbReference type="SUPFAM" id="SSF53254">
    <property type="entry name" value="Phosphoglycerate mutase-like"/>
    <property type="match status" value="1"/>
</dbReference>
<dbReference type="RefSeq" id="WP_111540970.1">
    <property type="nucleotide sequence ID" value="NZ_QKYV01000004.1"/>
</dbReference>
<organism evidence="1 2">
    <name type="scientific">Mesonia algae</name>
    <dbReference type="NCBI Taxonomy" id="213248"/>
    <lineage>
        <taxon>Bacteria</taxon>
        <taxon>Pseudomonadati</taxon>
        <taxon>Bacteroidota</taxon>
        <taxon>Flavobacteriia</taxon>
        <taxon>Flavobacteriales</taxon>
        <taxon>Flavobacteriaceae</taxon>
        <taxon>Mesonia</taxon>
    </lineage>
</organism>
<keyword evidence="2" id="KW-1185">Reference proteome</keyword>
<dbReference type="InterPro" id="IPR029033">
    <property type="entry name" value="His_PPase_superfam"/>
</dbReference>
<dbReference type="Gene3D" id="3.40.50.1240">
    <property type="entry name" value="Phosphoglycerate mutase-like"/>
    <property type="match status" value="1"/>
</dbReference>
<name>A0A2W7IMK9_9FLAO</name>
<dbReference type="CDD" id="cd07040">
    <property type="entry name" value="HP"/>
    <property type="match status" value="1"/>
</dbReference>
<gene>
    <name evidence="1" type="ORF">LX95_01661</name>
</gene>
<evidence type="ECO:0000313" key="1">
    <source>
        <dbReference type="EMBL" id="PZW40597.1"/>
    </source>
</evidence>
<dbReference type="PANTHER" id="PTHR47623:SF1">
    <property type="entry name" value="OS09G0287300 PROTEIN"/>
    <property type="match status" value="1"/>
</dbReference>
<protein>
    <submittedName>
        <fullName evidence="1">Phosphohistidine phosphatase</fullName>
    </submittedName>
</protein>
<dbReference type="InterPro" id="IPR013078">
    <property type="entry name" value="His_Pase_superF_clade-1"/>
</dbReference>
<dbReference type="PANTHER" id="PTHR47623">
    <property type="entry name" value="OS09G0287300 PROTEIN"/>
    <property type="match status" value="1"/>
</dbReference>
<dbReference type="EMBL" id="QKYV01000004">
    <property type="protein sequence ID" value="PZW40597.1"/>
    <property type="molecule type" value="Genomic_DNA"/>
</dbReference>
<reference evidence="1 2" key="1">
    <citation type="submission" date="2018-06" db="EMBL/GenBank/DDBJ databases">
        <title>Genomic Encyclopedia of Archaeal and Bacterial Type Strains, Phase II (KMG-II): from individual species to whole genera.</title>
        <authorList>
            <person name="Goeker M."/>
        </authorList>
    </citation>
    <scope>NUCLEOTIDE SEQUENCE [LARGE SCALE GENOMIC DNA]</scope>
    <source>
        <strain evidence="1 2">DSM 15361</strain>
    </source>
</reference>
<dbReference type="Proteomes" id="UP000249542">
    <property type="component" value="Unassembled WGS sequence"/>
</dbReference>
<dbReference type="Pfam" id="PF00300">
    <property type="entry name" value="His_Phos_1"/>
    <property type="match status" value="1"/>
</dbReference>